<evidence type="ECO:0000313" key="3">
    <source>
        <dbReference type="Proteomes" id="UP000030526"/>
    </source>
</evidence>
<dbReference type="InterPro" id="IPR020891">
    <property type="entry name" value="UPF0758_CS"/>
</dbReference>
<accession>A0A0A2YVW8</accession>
<dbReference type="InterPro" id="IPR010994">
    <property type="entry name" value="RuvA_2-like"/>
</dbReference>
<evidence type="ECO:0000313" key="2">
    <source>
        <dbReference type="EMBL" id="KGQ30167.1"/>
    </source>
</evidence>
<sequence length="223" mass="25480">MQAMTELMPREKLLQQGADKLSDQELLAIFLRTGFKNCSVMTLAENSLHHFGSLRELLSASKEKFCEVKGLGVTQYIQLQACIEMTKRYLAQEIKQQPLFNNIEFAKLYMQTELSHQQRELFVVLFLNNQHYLIEKETLFQGTINSTQVHPREIIKSALKYNAAAIILAHNHPSGITTPSKEDIAVTEQIQQACKLIDVRVLDHLIIGKNQVLSFCEKGLMDF</sequence>
<dbReference type="PANTHER" id="PTHR30471">
    <property type="entry name" value="DNA REPAIR PROTEIN RADC"/>
    <property type="match status" value="1"/>
</dbReference>
<dbReference type="InterPro" id="IPR037518">
    <property type="entry name" value="MPN"/>
</dbReference>
<dbReference type="Gene3D" id="3.40.140.10">
    <property type="entry name" value="Cytidine Deaminase, domain 2"/>
    <property type="match status" value="1"/>
</dbReference>
<dbReference type="NCBIfam" id="NF000642">
    <property type="entry name" value="PRK00024.1"/>
    <property type="match status" value="1"/>
</dbReference>
<dbReference type="PROSITE" id="PS50249">
    <property type="entry name" value="MPN"/>
    <property type="match status" value="1"/>
</dbReference>
<protein>
    <submittedName>
        <fullName evidence="2">Uncharacterized protein</fullName>
    </submittedName>
</protein>
<proteinExistence type="inferred from homology"/>
<comment type="similarity">
    <text evidence="1">Belongs to the UPF0758 family.</text>
</comment>
<organism evidence="2 3">
    <name type="scientific">Gallibacterium anatis</name>
    <dbReference type="NCBI Taxonomy" id="750"/>
    <lineage>
        <taxon>Bacteria</taxon>
        <taxon>Pseudomonadati</taxon>
        <taxon>Pseudomonadota</taxon>
        <taxon>Gammaproteobacteria</taxon>
        <taxon>Pasteurellales</taxon>
        <taxon>Pasteurellaceae</taxon>
        <taxon>Gallibacterium</taxon>
    </lineage>
</organism>
<comment type="caution">
    <text evidence="2">The sequence shown here is derived from an EMBL/GenBank/DDBJ whole genome shotgun (WGS) entry which is preliminary data.</text>
</comment>
<dbReference type="EMBL" id="JPXS01000051">
    <property type="protein sequence ID" value="KGQ30167.1"/>
    <property type="molecule type" value="Genomic_DNA"/>
</dbReference>
<dbReference type="InterPro" id="IPR001405">
    <property type="entry name" value="UPF0758"/>
</dbReference>
<gene>
    <name evidence="2" type="ORF">JP32_09465</name>
</gene>
<dbReference type="Pfam" id="PF20582">
    <property type="entry name" value="UPF0758_N"/>
    <property type="match status" value="1"/>
</dbReference>
<dbReference type="InterPro" id="IPR025657">
    <property type="entry name" value="RadC_JAB"/>
</dbReference>
<evidence type="ECO:0000256" key="1">
    <source>
        <dbReference type="RuleBase" id="RU003797"/>
    </source>
</evidence>
<dbReference type="Proteomes" id="UP000030526">
    <property type="component" value="Unassembled WGS sequence"/>
</dbReference>
<dbReference type="PROSITE" id="PS01302">
    <property type="entry name" value="UPF0758"/>
    <property type="match status" value="1"/>
</dbReference>
<dbReference type="SUPFAM" id="SSF47781">
    <property type="entry name" value="RuvA domain 2-like"/>
    <property type="match status" value="1"/>
</dbReference>
<dbReference type="Pfam" id="PF04002">
    <property type="entry name" value="RadC"/>
    <property type="match status" value="1"/>
</dbReference>
<dbReference type="CDD" id="cd08071">
    <property type="entry name" value="MPN_DUF2466"/>
    <property type="match status" value="1"/>
</dbReference>
<dbReference type="AlphaFoldDB" id="A0A0A2YVW8"/>
<dbReference type="PANTHER" id="PTHR30471:SF3">
    <property type="entry name" value="UPF0758 PROTEIN YEES-RELATED"/>
    <property type="match status" value="1"/>
</dbReference>
<reference evidence="2 3" key="1">
    <citation type="submission" date="2014-08" db="EMBL/GenBank/DDBJ databases">
        <title>Chaperone-usher fimbriae in a diverse selection of Gallibacterium genomes.</title>
        <authorList>
            <person name="Kudirkiene E."/>
            <person name="Bager R.J."/>
            <person name="Johnson T.J."/>
            <person name="Bojesen A.M."/>
        </authorList>
    </citation>
    <scope>NUCLEOTIDE SEQUENCE [LARGE SCALE GENOMIC DNA]</scope>
    <source>
        <strain evidence="2 3">20558/3kl.</strain>
    </source>
</reference>
<dbReference type="InterPro" id="IPR046778">
    <property type="entry name" value="UPF0758_N"/>
</dbReference>
<name>A0A0A2YVW8_9PAST</name>
<dbReference type="NCBIfam" id="TIGR00608">
    <property type="entry name" value="radc"/>
    <property type="match status" value="1"/>
</dbReference>